<protein>
    <recommendedName>
        <fullName evidence="5">Carrier domain-containing protein</fullName>
    </recommendedName>
</protein>
<dbReference type="RefSeq" id="XP_035341692.1">
    <property type="nucleotide sequence ID" value="XM_035485799.1"/>
</dbReference>
<keyword evidence="1" id="KW-0596">Phosphopantetheine</keyword>
<evidence type="ECO:0000256" key="2">
    <source>
        <dbReference type="ARBA" id="ARBA00022553"/>
    </source>
</evidence>
<feature type="region of interest" description="Disordered" evidence="4">
    <location>
        <begin position="29"/>
        <end position="69"/>
    </location>
</feature>
<dbReference type="InterPro" id="IPR006162">
    <property type="entry name" value="Ppantetheine_attach_site"/>
</dbReference>
<evidence type="ECO:0000313" key="6">
    <source>
        <dbReference type="EMBL" id="QKX55514.1"/>
    </source>
</evidence>
<dbReference type="Proteomes" id="UP000509510">
    <property type="component" value="Chromosome II"/>
</dbReference>
<reference evidence="7" key="1">
    <citation type="submission" date="2020-06" db="EMBL/GenBank/DDBJ databases">
        <title>A chromosome-scale genome assembly of Talaromyces rugulosus W13939.</title>
        <authorList>
            <person name="Wang B."/>
            <person name="Guo L."/>
            <person name="Ye K."/>
            <person name="Wang L."/>
        </authorList>
    </citation>
    <scope>NUCLEOTIDE SEQUENCE [LARGE SCALE GENOMIC DNA]</scope>
    <source>
        <strain evidence="7">W13939</strain>
    </source>
</reference>
<dbReference type="PROSITE" id="PS00012">
    <property type="entry name" value="PHOSPHOPANTETHEINE"/>
    <property type="match status" value="1"/>
</dbReference>
<dbReference type="AlphaFoldDB" id="A0A7H8QNI9"/>
<dbReference type="GO" id="GO:0043041">
    <property type="term" value="P:amino acid activation for nonribosomal peptide biosynthetic process"/>
    <property type="evidence" value="ECO:0007669"/>
    <property type="project" value="TreeGrafter"/>
</dbReference>
<dbReference type="GO" id="GO:0044550">
    <property type="term" value="P:secondary metabolite biosynthetic process"/>
    <property type="evidence" value="ECO:0007669"/>
    <property type="project" value="TreeGrafter"/>
</dbReference>
<dbReference type="GO" id="GO:0031177">
    <property type="term" value="F:phosphopantetheine binding"/>
    <property type="evidence" value="ECO:0007669"/>
    <property type="project" value="TreeGrafter"/>
</dbReference>
<dbReference type="GO" id="GO:0016874">
    <property type="term" value="F:ligase activity"/>
    <property type="evidence" value="ECO:0007669"/>
    <property type="project" value="UniProtKB-KW"/>
</dbReference>
<dbReference type="Gene3D" id="3.30.300.30">
    <property type="match status" value="1"/>
</dbReference>
<feature type="compositionally biased region" description="Polar residues" evidence="4">
    <location>
        <begin position="53"/>
        <end position="69"/>
    </location>
</feature>
<keyword evidence="2" id="KW-0597">Phosphoprotein</keyword>
<dbReference type="SUPFAM" id="SSF47336">
    <property type="entry name" value="ACP-like"/>
    <property type="match status" value="1"/>
</dbReference>
<evidence type="ECO:0000259" key="5">
    <source>
        <dbReference type="PROSITE" id="PS50075"/>
    </source>
</evidence>
<dbReference type="SUPFAM" id="SSF52777">
    <property type="entry name" value="CoA-dependent acyltransferases"/>
    <property type="match status" value="2"/>
</dbReference>
<dbReference type="Gene3D" id="2.30.38.10">
    <property type="entry name" value="Luciferase, Domain 3"/>
    <property type="match status" value="1"/>
</dbReference>
<keyword evidence="7" id="KW-1185">Reference proteome</keyword>
<dbReference type="Pfam" id="PF00668">
    <property type="entry name" value="Condensation"/>
    <property type="match status" value="1"/>
</dbReference>
<evidence type="ECO:0000256" key="4">
    <source>
        <dbReference type="SAM" id="MobiDB-lite"/>
    </source>
</evidence>
<dbReference type="PANTHER" id="PTHR45527:SF1">
    <property type="entry name" value="FATTY ACID SYNTHASE"/>
    <property type="match status" value="1"/>
</dbReference>
<keyword evidence="3" id="KW-0436">Ligase</keyword>
<dbReference type="InterPro" id="IPR000873">
    <property type="entry name" value="AMP-dep_synth/lig_dom"/>
</dbReference>
<sequence length="1280" mass="142454">MSNPLFIDNQRTHSVSELFETKWPLVSMETDPVSSSDSDHERLEHQRHGQPDAKSNSTRLTTASKSSIRNSVAKTPPQIYYAAWALMSRRYADSKDIPYGILSKNADKYVIRTLQLSIEDTMKAPQLQQDILTKLESMSDEVTLNSDQLKEESWVGKIMESTIPSLVQIRHDDSSTVSPKFDAEKQEDSVSLNDKLVPSKILVVSICLSDASMETQISFDPVYFSQWQIENILSQFEHVASYLENSNGNIQVSKITLLSPRELNQILSWNWNEPGSVTETIPDMFARQVCLHGPDAAVASWDMDLTYNELNDLSLRLASYLIQECGVQIEDIISMCFDKSAIAVVAILAIIRAGGACLHLGISNPKQRMESLIESSRSKLIVCDEVNAGKVNALGRRIVVVDKLFVDSLITPTAFSLRNIQPHNAAFVIFTSGSTGAPKGIVLEHASLCTSCESFGSRMGIGPGTRILQFAAYTFDVSTADILFSIMRGAKLKANWLFLTPSVASAVDSRSFSTVKTLLLGGEAPTHKNISDWAERASLHMDLQQVAVRGLLKPDNHEALSPLGCIGELCVEGRTVARGYLGDEFKTQTSFIEDPSWLPLSQQKLHPRRIHKTGDLVRYNSDGSISFIGRKDRQVKIRGQRVELGEIEYQISHNVPGVNQVVVCPMQNWGPKTGEALVAFLARSQGFDTSNMEVNVGDFDSQMLDILRGARDKLSSKLPTYMLPRLYVPVTSIPSTANGKLDVVYLKDIMSNISESQLVKFSLVQDSGSSEQPIENNAIALQSMWASILGLTEHDIESGSNFFLLGGDSIKAIQLAEEARNKGYSSLTVSSILEHPSLLEMASNMNENNIEVTTETIAEVAPFSLLPILYSSTEDLIQQCASMCHVNGAEIEDIYPCSPTQEAIFSFSMRNPGSYIINETYRLGSDVNVYDFKEAWETMLAENDILRTRIIFSESYGFLQVVMKRRQIIWNESATQMSLSINSGSPLAKFGIIQTTQESSTAQFLITLHHALCDGFSLPLLLETAAKIYYGKIYTPLTPFKNYIQYLSTRIQLESESAKFWEQRLQGSQTLTWPTSVDSPPEKESTKIVKASVQFPEKAMQRPSDFTLSEIIQSAFSLLLGQYTRSSDVTFGLTISGRDVPLPSILEINGPTLVTVPMRVTWDQAQSVQKLVMGMRHEKAAMINHQHMGLSKIRQCRFEMERVLEIKTMLVIQALNEPSDDQKRMQTRLSTSEIVASYPLTLECQIVNSNSVDIIAEFDSRAIGLAEIERFTHQLGHLIV</sequence>
<dbReference type="EMBL" id="CP055899">
    <property type="protein sequence ID" value="QKX55514.1"/>
    <property type="molecule type" value="Genomic_DNA"/>
</dbReference>
<dbReference type="SUPFAM" id="SSF56801">
    <property type="entry name" value="Acetyl-CoA synthetase-like"/>
    <property type="match status" value="1"/>
</dbReference>
<evidence type="ECO:0000256" key="1">
    <source>
        <dbReference type="ARBA" id="ARBA00022450"/>
    </source>
</evidence>
<dbReference type="CDD" id="cd05918">
    <property type="entry name" value="A_NRPS_SidN3_like"/>
    <property type="match status" value="1"/>
</dbReference>
<dbReference type="KEGG" id="trg:TRUGW13939_02607"/>
<dbReference type="InterPro" id="IPR020845">
    <property type="entry name" value="AMP-binding_CS"/>
</dbReference>
<dbReference type="InterPro" id="IPR023213">
    <property type="entry name" value="CAT-like_dom_sf"/>
</dbReference>
<evidence type="ECO:0000256" key="3">
    <source>
        <dbReference type="ARBA" id="ARBA00022598"/>
    </source>
</evidence>
<dbReference type="GO" id="GO:0005737">
    <property type="term" value="C:cytoplasm"/>
    <property type="evidence" value="ECO:0007669"/>
    <property type="project" value="TreeGrafter"/>
</dbReference>
<dbReference type="GeneID" id="55990114"/>
<dbReference type="Gene3D" id="3.30.559.10">
    <property type="entry name" value="Chloramphenicol acetyltransferase-like domain"/>
    <property type="match status" value="1"/>
</dbReference>
<dbReference type="PROSITE" id="PS50075">
    <property type="entry name" value="CARRIER"/>
    <property type="match status" value="1"/>
</dbReference>
<dbReference type="Pfam" id="PF00550">
    <property type="entry name" value="PP-binding"/>
    <property type="match status" value="1"/>
</dbReference>
<dbReference type="Gene3D" id="3.40.50.12780">
    <property type="entry name" value="N-terminal domain of ligase-like"/>
    <property type="match status" value="1"/>
</dbReference>
<dbReference type="PANTHER" id="PTHR45527">
    <property type="entry name" value="NONRIBOSOMAL PEPTIDE SYNTHETASE"/>
    <property type="match status" value="1"/>
</dbReference>
<accession>A0A7H8QNI9</accession>
<dbReference type="OrthoDB" id="416786at2759"/>
<dbReference type="Gene3D" id="3.30.559.30">
    <property type="entry name" value="Nonribosomal peptide synthetase, condensation domain"/>
    <property type="match status" value="2"/>
</dbReference>
<dbReference type="InterPro" id="IPR042099">
    <property type="entry name" value="ANL_N_sf"/>
</dbReference>
<gene>
    <name evidence="6" type="ORF">TRUGW13939_02607</name>
</gene>
<dbReference type="PROSITE" id="PS00455">
    <property type="entry name" value="AMP_BINDING"/>
    <property type="match status" value="1"/>
</dbReference>
<dbReference type="InterPro" id="IPR036736">
    <property type="entry name" value="ACP-like_sf"/>
</dbReference>
<proteinExistence type="predicted"/>
<feature type="domain" description="Carrier" evidence="5">
    <location>
        <begin position="772"/>
        <end position="849"/>
    </location>
</feature>
<dbReference type="CDD" id="cd19545">
    <property type="entry name" value="FUM14_C_NRPS-like"/>
    <property type="match status" value="1"/>
</dbReference>
<dbReference type="InterPro" id="IPR009081">
    <property type="entry name" value="PP-bd_ACP"/>
</dbReference>
<dbReference type="InterPro" id="IPR001242">
    <property type="entry name" value="Condensation_dom"/>
</dbReference>
<dbReference type="InterPro" id="IPR045851">
    <property type="entry name" value="AMP-bd_C_sf"/>
</dbReference>
<organism evidence="6 7">
    <name type="scientific">Talaromyces rugulosus</name>
    <name type="common">Penicillium rugulosum</name>
    <dbReference type="NCBI Taxonomy" id="121627"/>
    <lineage>
        <taxon>Eukaryota</taxon>
        <taxon>Fungi</taxon>
        <taxon>Dikarya</taxon>
        <taxon>Ascomycota</taxon>
        <taxon>Pezizomycotina</taxon>
        <taxon>Eurotiomycetes</taxon>
        <taxon>Eurotiomycetidae</taxon>
        <taxon>Eurotiales</taxon>
        <taxon>Trichocomaceae</taxon>
        <taxon>Talaromyces</taxon>
        <taxon>Talaromyces sect. Islandici</taxon>
    </lineage>
</organism>
<dbReference type="Pfam" id="PF00501">
    <property type="entry name" value="AMP-binding"/>
    <property type="match status" value="1"/>
</dbReference>
<feature type="compositionally biased region" description="Basic and acidic residues" evidence="4">
    <location>
        <begin position="37"/>
        <end position="51"/>
    </location>
</feature>
<evidence type="ECO:0000313" key="7">
    <source>
        <dbReference type="Proteomes" id="UP000509510"/>
    </source>
</evidence>
<dbReference type="Gene3D" id="1.10.1200.10">
    <property type="entry name" value="ACP-like"/>
    <property type="match status" value="1"/>
</dbReference>
<name>A0A7H8QNI9_TALRU</name>